<dbReference type="OrthoDB" id="2669285at2759"/>
<gene>
    <name evidence="2" type="ORF">PILCRDRAFT_811353</name>
</gene>
<dbReference type="HOGENOM" id="CLU_187858_0_0_1"/>
<reference evidence="3" key="2">
    <citation type="submission" date="2015-01" db="EMBL/GenBank/DDBJ databases">
        <title>Evolutionary Origins and Diversification of the Mycorrhizal Mutualists.</title>
        <authorList>
            <consortium name="DOE Joint Genome Institute"/>
            <consortium name="Mycorrhizal Genomics Consortium"/>
            <person name="Kohler A."/>
            <person name="Kuo A."/>
            <person name="Nagy L.G."/>
            <person name="Floudas D."/>
            <person name="Copeland A."/>
            <person name="Barry K.W."/>
            <person name="Cichocki N."/>
            <person name="Veneault-Fourrey C."/>
            <person name="LaButti K."/>
            <person name="Lindquist E.A."/>
            <person name="Lipzen A."/>
            <person name="Lundell T."/>
            <person name="Morin E."/>
            <person name="Murat C."/>
            <person name="Riley R."/>
            <person name="Ohm R."/>
            <person name="Sun H."/>
            <person name="Tunlid A."/>
            <person name="Henrissat B."/>
            <person name="Grigoriev I.V."/>
            <person name="Hibbett D.S."/>
            <person name="Martin F."/>
        </authorList>
    </citation>
    <scope>NUCLEOTIDE SEQUENCE [LARGE SCALE GENOMIC DNA]</scope>
    <source>
        <strain evidence="3">F 1598</strain>
    </source>
</reference>
<dbReference type="Proteomes" id="UP000054166">
    <property type="component" value="Unassembled WGS sequence"/>
</dbReference>
<evidence type="ECO:0000313" key="2">
    <source>
        <dbReference type="EMBL" id="KIM90863.1"/>
    </source>
</evidence>
<keyword evidence="3" id="KW-1185">Reference proteome</keyword>
<evidence type="ECO:0000256" key="1">
    <source>
        <dbReference type="SAM" id="MobiDB-lite"/>
    </source>
</evidence>
<proteinExistence type="predicted"/>
<reference evidence="2 3" key="1">
    <citation type="submission" date="2014-04" db="EMBL/GenBank/DDBJ databases">
        <authorList>
            <consortium name="DOE Joint Genome Institute"/>
            <person name="Kuo A."/>
            <person name="Tarkka M."/>
            <person name="Buscot F."/>
            <person name="Kohler A."/>
            <person name="Nagy L.G."/>
            <person name="Floudas D."/>
            <person name="Copeland A."/>
            <person name="Barry K.W."/>
            <person name="Cichocki N."/>
            <person name="Veneault-Fourrey C."/>
            <person name="LaButti K."/>
            <person name="Lindquist E.A."/>
            <person name="Lipzen A."/>
            <person name="Lundell T."/>
            <person name="Morin E."/>
            <person name="Murat C."/>
            <person name="Sun H."/>
            <person name="Tunlid A."/>
            <person name="Henrissat B."/>
            <person name="Grigoriev I.V."/>
            <person name="Hibbett D.S."/>
            <person name="Martin F."/>
            <person name="Nordberg H.P."/>
            <person name="Cantor M.N."/>
            <person name="Hua S.X."/>
        </authorList>
    </citation>
    <scope>NUCLEOTIDE SEQUENCE [LARGE SCALE GENOMIC DNA]</scope>
    <source>
        <strain evidence="2 3">F 1598</strain>
    </source>
</reference>
<accession>A0A0C3BWD5</accession>
<dbReference type="EMBL" id="KN832972">
    <property type="protein sequence ID" value="KIM90863.1"/>
    <property type="molecule type" value="Genomic_DNA"/>
</dbReference>
<dbReference type="AlphaFoldDB" id="A0A0C3BWD5"/>
<protein>
    <submittedName>
        <fullName evidence="2">Uncharacterized protein</fullName>
    </submittedName>
</protein>
<feature type="region of interest" description="Disordered" evidence="1">
    <location>
        <begin position="17"/>
        <end position="45"/>
    </location>
</feature>
<name>A0A0C3BWD5_PILCF</name>
<evidence type="ECO:0000313" key="3">
    <source>
        <dbReference type="Proteomes" id="UP000054166"/>
    </source>
</evidence>
<organism evidence="2 3">
    <name type="scientific">Piloderma croceum (strain F 1598)</name>
    <dbReference type="NCBI Taxonomy" id="765440"/>
    <lineage>
        <taxon>Eukaryota</taxon>
        <taxon>Fungi</taxon>
        <taxon>Dikarya</taxon>
        <taxon>Basidiomycota</taxon>
        <taxon>Agaricomycotina</taxon>
        <taxon>Agaricomycetes</taxon>
        <taxon>Agaricomycetidae</taxon>
        <taxon>Atheliales</taxon>
        <taxon>Atheliaceae</taxon>
        <taxon>Piloderma</taxon>
    </lineage>
</organism>
<sequence length="91" mass="9963">MSSRLDDPISQMCIHLTSAQHTSDGSPTSTTFSGDSSRLNDSSRSTFQRLMSTPLSLGTPGRKVAIRSDPSLVTCFDPADKELYDLWVPKQ</sequence>
<dbReference type="InParanoid" id="A0A0C3BWD5"/>